<evidence type="ECO:0000256" key="8">
    <source>
        <dbReference type="ARBA" id="ARBA00022679"/>
    </source>
</evidence>
<evidence type="ECO:0000256" key="7">
    <source>
        <dbReference type="ARBA" id="ARBA00022634"/>
    </source>
</evidence>
<reference evidence="26" key="1">
    <citation type="journal article" date="2019" name="Int. J. Syst. Evol. Microbiol.">
        <title>The Global Catalogue of Microorganisms (GCM) 10K type strain sequencing project: providing services to taxonomists for standard genome sequencing and annotation.</title>
        <authorList>
            <consortium name="The Broad Institute Genomics Platform"/>
            <consortium name="The Broad Institute Genome Sequencing Center for Infectious Disease"/>
            <person name="Wu L."/>
            <person name="Ma J."/>
        </authorList>
    </citation>
    <scope>NUCLEOTIDE SEQUENCE [LARGE SCALE GENOMIC DNA]</scope>
    <source>
        <strain evidence="26">CGMCC 1.13718</strain>
    </source>
</reference>
<dbReference type="PANTHER" id="PTHR36928">
    <property type="entry name" value="PHOSPHATASE YCDX-RELATED"/>
    <property type="match status" value="1"/>
</dbReference>
<comment type="caution">
    <text evidence="25">The sequence shown here is derived from an EMBL/GenBank/DDBJ whole genome shotgun (WGS) entry which is preliminary data.</text>
</comment>
<dbReference type="EMBL" id="JBHSVR010000001">
    <property type="protein sequence ID" value="MFC6635220.1"/>
    <property type="molecule type" value="Genomic_DNA"/>
</dbReference>
<evidence type="ECO:0000256" key="4">
    <source>
        <dbReference type="ARBA" id="ARBA00012720"/>
    </source>
</evidence>
<proteinExistence type="predicted"/>
<dbReference type="SUPFAM" id="SSF158702">
    <property type="entry name" value="Sec63 N-terminal domain-like"/>
    <property type="match status" value="1"/>
</dbReference>
<dbReference type="Gene3D" id="3.30.210.10">
    <property type="entry name" value="DNA polymerase, thumb domain"/>
    <property type="match status" value="1"/>
</dbReference>
<dbReference type="InterPro" id="IPR047967">
    <property type="entry name" value="PolX_PHP"/>
</dbReference>
<evidence type="ECO:0000256" key="19">
    <source>
        <dbReference type="ARBA" id="ARBA00044678"/>
    </source>
</evidence>
<dbReference type="SMART" id="SM00481">
    <property type="entry name" value="POLIIIAc"/>
    <property type="match status" value="1"/>
</dbReference>
<keyword evidence="13" id="KW-0239">DNA-directed DNA polymerase</keyword>
<keyword evidence="26" id="KW-1185">Reference proteome</keyword>
<evidence type="ECO:0000313" key="25">
    <source>
        <dbReference type="EMBL" id="MFC6635220.1"/>
    </source>
</evidence>
<dbReference type="Gene3D" id="3.20.20.140">
    <property type="entry name" value="Metal-dependent hydrolases"/>
    <property type="match status" value="1"/>
</dbReference>
<dbReference type="SUPFAM" id="SSF81301">
    <property type="entry name" value="Nucleotidyltransferase"/>
    <property type="match status" value="1"/>
</dbReference>
<dbReference type="Proteomes" id="UP001596425">
    <property type="component" value="Unassembled WGS sequence"/>
</dbReference>
<feature type="domain" description="Helix-hairpin-helix DNA-binding motif class 1" evidence="22">
    <location>
        <begin position="129"/>
        <end position="148"/>
    </location>
</feature>
<dbReference type="Gene3D" id="1.10.150.20">
    <property type="entry name" value="5' to 3' exonuclease, C-terminal subdomain"/>
    <property type="match status" value="1"/>
</dbReference>
<evidence type="ECO:0000256" key="14">
    <source>
        <dbReference type="ARBA" id="ARBA00023053"/>
    </source>
</evidence>
<accession>A0ABW1YT08</accession>
<keyword evidence="25" id="KW-0378">Hydrolase</keyword>
<dbReference type="Gene3D" id="3.30.460.10">
    <property type="entry name" value="Beta Polymerase, domain 2"/>
    <property type="match status" value="1"/>
</dbReference>
<keyword evidence="10" id="KW-0235">DNA replication</keyword>
<dbReference type="EC" id="2.7.7.7" evidence="3"/>
<evidence type="ECO:0000256" key="5">
    <source>
        <dbReference type="ARBA" id="ARBA00020020"/>
    </source>
</evidence>
<dbReference type="RefSeq" id="WP_193193321.1">
    <property type="nucleotide sequence ID" value="NZ_JACZFR010000044.1"/>
</dbReference>
<gene>
    <name evidence="25" type="primary">polX</name>
    <name evidence="25" type="ORF">ACFQBM_18205</name>
</gene>
<dbReference type="SMART" id="SM00483">
    <property type="entry name" value="POLXc"/>
    <property type="match status" value="1"/>
</dbReference>
<dbReference type="EC" id="4.2.99.18" evidence="4"/>
<dbReference type="Pfam" id="PF14716">
    <property type="entry name" value="HHH_8"/>
    <property type="match status" value="1"/>
</dbReference>
<dbReference type="InterPro" id="IPR003141">
    <property type="entry name" value="Pol/His_phosphatase_N"/>
</dbReference>
<evidence type="ECO:0000256" key="21">
    <source>
        <dbReference type="ARBA" id="ARBA00049244"/>
    </source>
</evidence>
<dbReference type="InterPro" id="IPR037160">
    <property type="entry name" value="DNA_Pol_thumb_sf"/>
</dbReference>
<comment type="subcellular location">
    <subcellularLocation>
        <location evidence="2">Cytoplasm</location>
    </subcellularLocation>
</comment>
<comment type="cofactor">
    <cofactor evidence="1">
        <name>Mg(2+)</name>
        <dbReference type="ChEBI" id="CHEBI:18420"/>
    </cofactor>
</comment>
<keyword evidence="25" id="KW-0269">Exonuclease</keyword>
<evidence type="ECO:0000256" key="6">
    <source>
        <dbReference type="ARBA" id="ARBA00022481"/>
    </source>
</evidence>
<dbReference type="GO" id="GO:0004527">
    <property type="term" value="F:exonuclease activity"/>
    <property type="evidence" value="ECO:0007669"/>
    <property type="project" value="UniProtKB-KW"/>
</dbReference>
<dbReference type="Pfam" id="PF02811">
    <property type="entry name" value="PHP"/>
    <property type="match status" value="1"/>
</dbReference>
<dbReference type="InterPro" id="IPR016195">
    <property type="entry name" value="Pol/histidinol_Pase-like"/>
</dbReference>
<dbReference type="PRINTS" id="PR00870">
    <property type="entry name" value="DNAPOLXBETA"/>
</dbReference>
<dbReference type="InterPro" id="IPR003583">
    <property type="entry name" value="Hlx-hairpin-Hlx_DNA-bd_motif"/>
</dbReference>
<dbReference type="Pfam" id="PF14792">
    <property type="entry name" value="DNA_pol_B_palm"/>
    <property type="match status" value="1"/>
</dbReference>
<dbReference type="InterPro" id="IPR002054">
    <property type="entry name" value="DNA-dir_DNA_pol_X"/>
</dbReference>
<dbReference type="InterPro" id="IPR002008">
    <property type="entry name" value="DNA_pol_X_beta-like"/>
</dbReference>
<feature type="domain" description="Helix-hairpin-helix DNA-binding motif class 1" evidence="22">
    <location>
        <begin position="94"/>
        <end position="113"/>
    </location>
</feature>
<dbReference type="SUPFAM" id="SSF89550">
    <property type="entry name" value="PHP domain-like"/>
    <property type="match status" value="1"/>
</dbReference>
<evidence type="ECO:0000256" key="15">
    <source>
        <dbReference type="ARBA" id="ARBA00023204"/>
    </source>
</evidence>
<evidence type="ECO:0000256" key="9">
    <source>
        <dbReference type="ARBA" id="ARBA00022695"/>
    </source>
</evidence>
<evidence type="ECO:0000259" key="24">
    <source>
        <dbReference type="SMART" id="SM00483"/>
    </source>
</evidence>
<dbReference type="InterPro" id="IPR022311">
    <property type="entry name" value="PolX-like"/>
</dbReference>
<evidence type="ECO:0000256" key="3">
    <source>
        <dbReference type="ARBA" id="ARBA00012417"/>
    </source>
</evidence>
<name>A0ABW1YT08_9GAMM</name>
<dbReference type="CDD" id="cd07436">
    <property type="entry name" value="PHP_PolX"/>
    <property type="match status" value="1"/>
</dbReference>
<keyword evidence="6" id="KW-0488">Methylation</keyword>
<dbReference type="InterPro" id="IPR010996">
    <property type="entry name" value="HHH_MUS81"/>
</dbReference>
<evidence type="ECO:0000256" key="1">
    <source>
        <dbReference type="ARBA" id="ARBA00001946"/>
    </source>
</evidence>
<keyword evidence="12" id="KW-0832">Ubl conjugation</keyword>
<evidence type="ECO:0000256" key="16">
    <source>
        <dbReference type="ARBA" id="ARBA00035717"/>
    </source>
</evidence>
<keyword evidence="25" id="KW-0540">Nuclease</keyword>
<evidence type="ECO:0000256" key="10">
    <source>
        <dbReference type="ARBA" id="ARBA00022705"/>
    </source>
</evidence>
<dbReference type="PIRSF" id="PIRSF005047">
    <property type="entry name" value="UCP005047_YshC"/>
    <property type="match status" value="1"/>
</dbReference>
<comment type="catalytic activity">
    <reaction evidence="21">
        <text>DNA(n) + a 2'-deoxyribonucleoside 5'-triphosphate = DNA(n+1) + diphosphate</text>
        <dbReference type="Rhea" id="RHEA:22508"/>
        <dbReference type="Rhea" id="RHEA-COMP:17339"/>
        <dbReference type="Rhea" id="RHEA-COMP:17340"/>
        <dbReference type="ChEBI" id="CHEBI:33019"/>
        <dbReference type="ChEBI" id="CHEBI:61560"/>
        <dbReference type="ChEBI" id="CHEBI:173112"/>
        <dbReference type="EC" id="2.7.7.7"/>
    </reaction>
</comment>
<dbReference type="PANTHER" id="PTHR36928:SF1">
    <property type="entry name" value="PHOSPHATASE YCDX-RELATED"/>
    <property type="match status" value="1"/>
</dbReference>
<dbReference type="InterPro" id="IPR004013">
    <property type="entry name" value="PHP_dom"/>
</dbReference>
<protein>
    <recommendedName>
        <fullName evidence="5">DNA polymerase beta</fullName>
        <ecNumber evidence="3">2.7.7.7</ecNumber>
        <ecNumber evidence="4">4.2.99.18</ecNumber>
    </recommendedName>
    <alternativeName>
        <fullName evidence="16">5'-deoxyribose-phosphate lyase</fullName>
    </alternativeName>
    <alternativeName>
        <fullName evidence="17">AP lyase</fullName>
    </alternativeName>
</protein>
<feature type="domain" description="Polymerase/histidinol phosphatase N-terminal" evidence="23">
    <location>
        <begin position="342"/>
        <end position="421"/>
    </location>
</feature>
<dbReference type="Pfam" id="PF14791">
    <property type="entry name" value="DNA_pol_B_thumb"/>
    <property type="match status" value="1"/>
</dbReference>
<keyword evidence="11" id="KW-0227">DNA damage</keyword>
<dbReference type="SUPFAM" id="SSF47802">
    <property type="entry name" value="DNA polymerase beta, N-terminal domain-like"/>
    <property type="match status" value="1"/>
</dbReference>
<comment type="catalytic activity">
    <reaction evidence="18">
        <text>2'-deoxyribonucleotide-(2'-deoxyribose 5'-phosphate)-2'-deoxyribonucleotide-DNA = a 3'-end 2'-deoxyribonucleotide-(2,3-dehydro-2,3-deoxyribose 5'-phosphate)-DNA + a 5'-end 5'-phospho-2'-deoxyribonucleoside-DNA + H(+)</text>
        <dbReference type="Rhea" id="RHEA:66592"/>
        <dbReference type="Rhea" id="RHEA-COMP:13180"/>
        <dbReference type="Rhea" id="RHEA-COMP:16897"/>
        <dbReference type="Rhea" id="RHEA-COMP:17067"/>
        <dbReference type="ChEBI" id="CHEBI:15378"/>
        <dbReference type="ChEBI" id="CHEBI:136412"/>
        <dbReference type="ChEBI" id="CHEBI:157695"/>
        <dbReference type="ChEBI" id="CHEBI:167181"/>
        <dbReference type="EC" id="4.2.99.18"/>
    </reaction>
</comment>
<evidence type="ECO:0000256" key="12">
    <source>
        <dbReference type="ARBA" id="ARBA00022843"/>
    </source>
</evidence>
<dbReference type="InterPro" id="IPR029398">
    <property type="entry name" value="PolB_thumb"/>
</dbReference>
<evidence type="ECO:0000256" key="2">
    <source>
        <dbReference type="ARBA" id="ARBA00004496"/>
    </source>
</evidence>
<dbReference type="InterPro" id="IPR027421">
    <property type="entry name" value="DNA_pol_lamdba_lyase_dom_sf"/>
</dbReference>
<dbReference type="Pfam" id="PF14520">
    <property type="entry name" value="HHH_5"/>
    <property type="match status" value="1"/>
</dbReference>
<dbReference type="NCBIfam" id="NF006375">
    <property type="entry name" value="PRK08609.1"/>
    <property type="match status" value="1"/>
</dbReference>
<evidence type="ECO:0000256" key="17">
    <source>
        <dbReference type="ARBA" id="ARBA00035726"/>
    </source>
</evidence>
<evidence type="ECO:0000256" key="11">
    <source>
        <dbReference type="ARBA" id="ARBA00022763"/>
    </source>
</evidence>
<evidence type="ECO:0000256" key="13">
    <source>
        <dbReference type="ARBA" id="ARBA00022932"/>
    </source>
</evidence>
<feature type="domain" description="Helix-hairpin-helix DNA-binding motif class 1" evidence="22">
    <location>
        <begin position="54"/>
        <end position="73"/>
    </location>
</feature>
<dbReference type="InterPro" id="IPR043519">
    <property type="entry name" value="NT_sf"/>
</dbReference>
<keyword evidence="7" id="KW-0237">DNA synthesis</keyword>
<evidence type="ECO:0000313" key="26">
    <source>
        <dbReference type="Proteomes" id="UP001596425"/>
    </source>
</evidence>
<keyword evidence="9" id="KW-0548">Nucleotidyltransferase</keyword>
<dbReference type="InterPro" id="IPR050243">
    <property type="entry name" value="PHP_phosphatase"/>
</dbReference>
<dbReference type="InterPro" id="IPR028207">
    <property type="entry name" value="DNA_pol_B_palm_palm"/>
</dbReference>
<comment type="function">
    <text evidence="20">Repair polymerase that plays a key role in base-excision repair. During this process, the damaged base is excised by specific DNA glycosylases, the DNA backbone is nicked at the abasic site by an apurinic/apyrimidic (AP) endonuclease, and POLB removes 5'-deoxyribose-phosphate from the preincised AP site acting as a 5'-deoxyribose-phosphate lyase (5'-dRP lyase); through its DNA polymerase activity, it adds one nucleotide to the 3' end of the arising single-nucleotide gap. Conducts 'gap-filling' DNA synthesis in a stepwise distributive fashion rather than in a processive fashion as for other DNA polymerases. It is also able to cleave sugar-phosphate bonds 3' to an intact AP site, acting as an AP lyase.</text>
</comment>
<keyword evidence="14" id="KW-0915">Sodium</keyword>
<keyword evidence="8" id="KW-0808">Transferase</keyword>
<evidence type="ECO:0000259" key="22">
    <source>
        <dbReference type="SMART" id="SM00278"/>
    </source>
</evidence>
<evidence type="ECO:0000256" key="20">
    <source>
        <dbReference type="ARBA" id="ARBA00045548"/>
    </source>
</evidence>
<feature type="domain" description="DNA-directed DNA polymerase X" evidence="24">
    <location>
        <begin position="3"/>
        <end position="318"/>
    </location>
</feature>
<evidence type="ECO:0000259" key="23">
    <source>
        <dbReference type="SMART" id="SM00481"/>
    </source>
</evidence>
<dbReference type="SMART" id="SM00278">
    <property type="entry name" value="HhH1"/>
    <property type="match status" value="3"/>
</dbReference>
<dbReference type="CDD" id="cd00141">
    <property type="entry name" value="NT_POLXc"/>
    <property type="match status" value="1"/>
</dbReference>
<organism evidence="25 26">
    <name type="scientific">Microbulbifer taiwanensis</name>
    <dbReference type="NCBI Taxonomy" id="986746"/>
    <lineage>
        <taxon>Bacteria</taxon>
        <taxon>Pseudomonadati</taxon>
        <taxon>Pseudomonadota</taxon>
        <taxon>Gammaproteobacteria</taxon>
        <taxon>Cellvibrionales</taxon>
        <taxon>Microbulbiferaceae</taxon>
        <taxon>Microbulbifer</taxon>
    </lineage>
</organism>
<sequence length="575" mass="64533">MPVHNSEIADKFDRLADLLEIEDANPFRVRAYRNAARTVRGYPRSMSDLLDDGADLTELPDIGDDLAKKIQAMVETGNLPLLEEVEERTPPALSELMKIEGLGPKRVRALYLELNIKTLDDLKEAAESGKIHEIAGFGDKSEEKIRKRAEKFIGEKKRTLLIEAEDIARPLLEYLKKAEGLKEIVIAGSYRRRKETVGDLDILITAAKAGTASIMDHFTDYDEVEEVVSKGKTRSTVYLRSGMQVDLRVVPQICFGAAQHYFTGSRAHNIAVRKMGVKKGYKINEYGVFRGDERIAGKTEKSVYDKVGLPYIEPELRENRGELEAAKEGELPKLITLDDIRGNLHAHTKASDGHNSLREMAKAAASLGYEYLAITEHSKSLAVAGGLDKKQLQAQFKKIDKLNEQLDGIVLLKSSEVDILADGSLDYPDDLLKELDFSVCAIHQKFDLPGKKQTERILRAMDNPYFNILAHPSGRLINERDPYEVDLEKILEEAKKRGCFVELNAQPKRLDLTDEGCILAKKMGVGISIATDAHSTADLEHMRFGVDQARRGWLEKKDVINCLPLNKLRKLFKRN</sequence>
<keyword evidence="15" id="KW-0234">DNA repair</keyword>
<evidence type="ECO:0000256" key="18">
    <source>
        <dbReference type="ARBA" id="ARBA00044632"/>
    </source>
</evidence>
<dbReference type="Gene3D" id="1.10.150.110">
    <property type="entry name" value="DNA polymerase beta, N-terminal domain-like"/>
    <property type="match status" value="1"/>
</dbReference>
<comment type="catalytic activity">
    <reaction evidence="19">
        <text>a 5'-end 2'-deoxyribose-2'-deoxyribonucleotide-DNA = (2E,4S)-4-hydroxypenten-2-al-5-phosphate + a 5'-end 5'-phospho-2'-deoxyribonucleoside-DNA + H(+)</text>
        <dbReference type="Rhea" id="RHEA:76255"/>
        <dbReference type="Rhea" id="RHEA-COMP:13180"/>
        <dbReference type="Rhea" id="RHEA-COMP:18657"/>
        <dbReference type="ChEBI" id="CHEBI:15378"/>
        <dbReference type="ChEBI" id="CHEBI:136412"/>
        <dbReference type="ChEBI" id="CHEBI:195194"/>
        <dbReference type="ChEBI" id="CHEBI:195195"/>
    </reaction>
</comment>